<dbReference type="FunFam" id="3.30.420.40:FF:000058">
    <property type="entry name" value="Putative actin-related protein 5"/>
    <property type="match status" value="1"/>
</dbReference>
<reference evidence="8 9" key="1">
    <citation type="journal article" date="2010" name="Cell">
        <title>The genome of Naegleria gruberi illuminates early eukaryotic versatility.</title>
        <authorList>
            <person name="Fritz-Laylin L.K."/>
            <person name="Prochnik S.E."/>
            <person name="Ginger M.L."/>
            <person name="Dacks J.B."/>
            <person name="Carpenter M.L."/>
            <person name="Field M.C."/>
            <person name="Kuo A."/>
            <person name="Paredez A."/>
            <person name="Chapman J."/>
            <person name="Pham J."/>
            <person name="Shu S."/>
            <person name="Neupane R."/>
            <person name="Cipriano M."/>
            <person name="Mancuso J."/>
            <person name="Tu H."/>
            <person name="Salamov A."/>
            <person name="Lindquist E."/>
            <person name="Shapiro H."/>
            <person name="Lucas S."/>
            <person name="Grigoriev I.V."/>
            <person name="Cande W.Z."/>
            <person name="Fulton C."/>
            <person name="Rokhsar D.S."/>
            <person name="Dawson S.C."/>
        </authorList>
    </citation>
    <scope>NUCLEOTIDE SEQUENCE [LARGE SCALE GENOMIC DNA]</scope>
    <source>
        <strain evidence="8 9">NEG-M</strain>
    </source>
</reference>
<dbReference type="EMBL" id="GG738866">
    <property type="protein sequence ID" value="EFC44855.1"/>
    <property type="molecule type" value="Genomic_DNA"/>
</dbReference>
<organism evidence="9">
    <name type="scientific">Naegleria gruberi</name>
    <name type="common">Amoeba</name>
    <dbReference type="NCBI Taxonomy" id="5762"/>
    <lineage>
        <taxon>Eukaryota</taxon>
        <taxon>Discoba</taxon>
        <taxon>Heterolobosea</taxon>
        <taxon>Tetramitia</taxon>
        <taxon>Eutetramitia</taxon>
        <taxon>Vahlkampfiidae</taxon>
        <taxon>Naegleria</taxon>
    </lineage>
</organism>
<dbReference type="Gene3D" id="3.30.420.40">
    <property type="match status" value="2"/>
</dbReference>
<accession>D2VEC2</accession>
<dbReference type="FunFam" id="3.90.640.10:FF:000007">
    <property type="entry name" value="Actin like 7B"/>
    <property type="match status" value="1"/>
</dbReference>
<evidence type="ECO:0000313" key="9">
    <source>
        <dbReference type="Proteomes" id="UP000006671"/>
    </source>
</evidence>
<evidence type="ECO:0000256" key="7">
    <source>
        <dbReference type="RuleBase" id="RU000487"/>
    </source>
</evidence>
<evidence type="ECO:0000256" key="2">
    <source>
        <dbReference type="ARBA" id="ARBA00022490"/>
    </source>
</evidence>
<evidence type="ECO:0008006" key="10">
    <source>
        <dbReference type="Google" id="ProtNLM"/>
    </source>
</evidence>
<evidence type="ECO:0000256" key="5">
    <source>
        <dbReference type="ARBA" id="ARBA00023212"/>
    </source>
</evidence>
<dbReference type="RefSeq" id="XP_002677599.1">
    <property type="nucleotide sequence ID" value="XM_002677553.1"/>
</dbReference>
<dbReference type="KEGG" id="ngr:NAEGRDRAFT_48860"/>
<dbReference type="STRING" id="5762.D2VEC2"/>
<dbReference type="GO" id="GO:0005524">
    <property type="term" value="F:ATP binding"/>
    <property type="evidence" value="ECO:0007669"/>
    <property type="project" value="UniProtKB-KW"/>
</dbReference>
<dbReference type="SMART" id="SM00268">
    <property type="entry name" value="ACTIN"/>
    <property type="match status" value="1"/>
</dbReference>
<comment type="similarity">
    <text evidence="7">Belongs to the actin family.</text>
</comment>
<evidence type="ECO:0000313" key="8">
    <source>
        <dbReference type="EMBL" id="EFC44855.1"/>
    </source>
</evidence>
<protein>
    <recommendedName>
        <fullName evidence="10">Actin</fullName>
    </recommendedName>
</protein>
<dbReference type="Proteomes" id="UP000006671">
    <property type="component" value="Unassembled WGS sequence"/>
</dbReference>
<dbReference type="Pfam" id="PF00022">
    <property type="entry name" value="Actin"/>
    <property type="match status" value="1"/>
</dbReference>
<dbReference type="InterPro" id="IPR043129">
    <property type="entry name" value="ATPase_NBD"/>
</dbReference>
<dbReference type="Gene3D" id="3.90.640.10">
    <property type="entry name" value="Actin, Chain A, domain 4"/>
    <property type="match status" value="1"/>
</dbReference>
<name>D2VEC2_NAEGR</name>
<dbReference type="AlphaFoldDB" id="D2VEC2"/>
<dbReference type="FunFam" id="3.30.420.40:FF:000148">
    <property type="entry name" value="Actin, alpha skeletal muscle"/>
    <property type="match status" value="1"/>
</dbReference>
<sequence>MSVVDEPLNLVLDCGSSSIQAGFAGDDAPRAVFSSCIGTAKYLPAMICPSQRSTYIGDEAKNHSRRGILNLHYPIQNGIVKNWDLMDILLEFTFFNELKLSQEHIRGSNVLFSDAVMNPNSNSEKLVEYCFEKFEMRGVHKTPAPVLAVYASGRGTALSMCLGDGVIQIQPVFQGYTFAESTLRFNFGGSNMVDYMIHLLKESKGMNLTNQRSIVEEMIKKVCYIALDYDKEYEKTQCSSELDMEYELPDGQVLNLSHERFACPEILFNPTIIGKEIPGIGEIFFNSIAATDNDNRKDLYGNLLIGGGLSLTEGMAERLTKEVVALSPTAMKIKVVAPPERKYSNWIGGSILASLSTFQHMWITNEEYEEAGPCIVHRKCF</sequence>
<dbReference type="PRINTS" id="PR00190">
    <property type="entry name" value="ACTIN"/>
</dbReference>
<evidence type="ECO:0000256" key="6">
    <source>
        <dbReference type="ARBA" id="ARBA00049360"/>
    </source>
</evidence>
<comment type="catalytic activity">
    <reaction evidence="6">
        <text>ATP + H2O = ADP + phosphate + H(+)</text>
        <dbReference type="Rhea" id="RHEA:13065"/>
        <dbReference type="ChEBI" id="CHEBI:15377"/>
        <dbReference type="ChEBI" id="CHEBI:15378"/>
        <dbReference type="ChEBI" id="CHEBI:30616"/>
        <dbReference type="ChEBI" id="CHEBI:43474"/>
        <dbReference type="ChEBI" id="CHEBI:456216"/>
    </reaction>
</comment>
<dbReference type="InterPro" id="IPR004000">
    <property type="entry name" value="Actin"/>
</dbReference>
<proteinExistence type="inferred from homology"/>
<evidence type="ECO:0000256" key="4">
    <source>
        <dbReference type="ARBA" id="ARBA00022840"/>
    </source>
</evidence>
<keyword evidence="9" id="KW-1185">Reference proteome</keyword>
<evidence type="ECO:0000256" key="1">
    <source>
        <dbReference type="ARBA" id="ARBA00004245"/>
    </source>
</evidence>
<dbReference type="VEuPathDB" id="AmoebaDB:NAEGRDRAFT_48860"/>
<gene>
    <name evidence="8" type="ORF">NAEGRDRAFT_48860</name>
</gene>
<keyword evidence="4" id="KW-0067">ATP-binding</keyword>
<dbReference type="SUPFAM" id="SSF53067">
    <property type="entry name" value="Actin-like ATPase domain"/>
    <property type="match status" value="2"/>
</dbReference>
<keyword evidence="2" id="KW-0963">Cytoplasm</keyword>
<dbReference type="InParanoid" id="D2VEC2"/>
<evidence type="ECO:0000256" key="3">
    <source>
        <dbReference type="ARBA" id="ARBA00022741"/>
    </source>
</evidence>
<dbReference type="GO" id="GO:0005856">
    <property type="term" value="C:cytoskeleton"/>
    <property type="evidence" value="ECO:0007669"/>
    <property type="project" value="UniProtKB-SubCell"/>
</dbReference>
<keyword evidence="5" id="KW-0206">Cytoskeleton</keyword>
<keyword evidence="3" id="KW-0547">Nucleotide-binding</keyword>
<dbReference type="eggNOG" id="KOG0676">
    <property type="taxonomic scope" value="Eukaryota"/>
</dbReference>
<dbReference type="PANTHER" id="PTHR11937">
    <property type="entry name" value="ACTIN"/>
    <property type="match status" value="1"/>
</dbReference>
<dbReference type="OrthoDB" id="5132116at2759"/>
<comment type="subcellular location">
    <subcellularLocation>
        <location evidence="1">Cytoplasm</location>
        <location evidence="1">Cytoskeleton</location>
    </subcellularLocation>
</comment>
<dbReference type="GeneID" id="8848306"/>